<sequence>MNDLDPSHHSITLPGSVVARQNRLMCMNPEMERPALASEEATAGRLCCSELDTTACLMEILLTESILTLPWRGRSTDSSSLVYSGAAEPKNIAPDASNQVNLPLGGSGGMFLSWILPSAKPGTRSMIDGQEYNTRQQRGPRRNQSCHACETLQRRPTMEPSPAEPSWGSKEPTT</sequence>
<gene>
    <name evidence="2" type="ORF">MUK42_10878</name>
</gene>
<evidence type="ECO:0000256" key="1">
    <source>
        <dbReference type="SAM" id="MobiDB-lite"/>
    </source>
</evidence>
<accession>A0A9E7GHL3</accession>
<evidence type="ECO:0000313" key="3">
    <source>
        <dbReference type="Proteomes" id="UP001055439"/>
    </source>
</evidence>
<dbReference type="EMBL" id="CP097509">
    <property type="protein sequence ID" value="URE15569.1"/>
    <property type="molecule type" value="Genomic_DNA"/>
</dbReference>
<name>A0A9E7GHL3_9LILI</name>
<feature type="region of interest" description="Disordered" evidence="1">
    <location>
        <begin position="132"/>
        <end position="174"/>
    </location>
</feature>
<feature type="compositionally biased region" description="Polar residues" evidence="1">
    <location>
        <begin position="132"/>
        <end position="146"/>
    </location>
</feature>
<evidence type="ECO:0000313" key="2">
    <source>
        <dbReference type="EMBL" id="URE15569.1"/>
    </source>
</evidence>
<reference evidence="2" key="1">
    <citation type="submission" date="2022-05" db="EMBL/GenBank/DDBJ databases">
        <title>The Musa troglodytarum L. genome provides insights into the mechanism of non-climacteric behaviour and enrichment of carotenoids.</title>
        <authorList>
            <person name="Wang J."/>
        </authorList>
    </citation>
    <scope>NUCLEOTIDE SEQUENCE</scope>
    <source>
        <tissue evidence="2">Leaf</tissue>
    </source>
</reference>
<dbReference type="Proteomes" id="UP001055439">
    <property type="component" value="Chromosome 7"/>
</dbReference>
<keyword evidence="3" id="KW-1185">Reference proteome</keyword>
<dbReference type="AlphaFoldDB" id="A0A9E7GHL3"/>
<proteinExistence type="predicted"/>
<protein>
    <submittedName>
        <fullName evidence="2">Uncharacterized protein</fullName>
    </submittedName>
</protein>
<organism evidence="2 3">
    <name type="scientific">Musa troglodytarum</name>
    <name type="common">fe'i banana</name>
    <dbReference type="NCBI Taxonomy" id="320322"/>
    <lineage>
        <taxon>Eukaryota</taxon>
        <taxon>Viridiplantae</taxon>
        <taxon>Streptophyta</taxon>
        <taxon>Embryophyta</taxon>
        <taxon>Tracheophyta</taxon>
        <taxon>Spermatophyta</taxon>
        <taxon>Magnoliopsida</taxon>
        <taxon>Liliopsida</taxon>
        <taxon>Zingiberales</taxon>
        <taxon>Musaceae</taxon>
        <taxon>Musa</taxon>
    </lineage>
</organism>